<dbReference type="AlphaFoldDB" id="A0A1G1XU54"/>
<dbReference type="PROSITE" id="PS50109">
    <property type="entry name" value="HIS_KIN"/>
    <property type="match status" value="2"/>
</dbReference>
<dbReference type="CDD" id="cd00082">
    <property type="entry name" value="HisKA"/>
    <property type="match status" value="1"/>
</dbReference>
<dbReference type="PRINTS" id="PR00344">
    <property type="entry name" value="BCTRLSENSOR"/>
</dbReference>
<dbReference type="SMART" id="SM00388">
    <property type="entry name" value="HisKA"/>
    <property type="match status" value="2"/>
</dbReference>
<evidence type="ECO:0000256" key="1">
    <source>
        <dbReference type="ARBA" id="ARBA00000085"/>
    </source>
</evidence>
<dbReference type="InterPro" id="IPR036890">
    <property type="entry name" value="HATPase_C_sf"/>
</dbReference>
<reference evidence="8 9" key="1">
    <citation type="journal article" date="2016" name="Nat. Commun.">
        <title>Thousands of microbial genomes shed light on interconnected biogeochemical processes in an aquifer system.</title>
        <authorList>
            <person name="Anantharaman K."/>
            <person name="Brown C.T."/>
            <person name="Hug L.A."/>
            <person name="Sharon I."/>
            <person name="Castelle C.J."/>
            <person name="Probst A.J."/>
            <person name="Thomas B.C."/>
            <person name="Singh A."/>
            <person name="Wilkins M.J."/>
            <person name="Karaoz U."/>
            <person name="Brodie E.L."/>
            <person name="Williams K.H."/>
            <person name="Hubbard S.S."/>
            <person name="Banfield J.F."/>
        </authorList>
    </citation>
    <scope>NUCLEOTIDE SEQUENCE [LARGE SCALE GENOMIC DNA]</scope>
</reference>
<dbReference type="PANTHER" id="PTHR43711">
    <property type="entry name" value="TWO-COMPONENT HISTIDINE KINASE"/>
    <property type="match status" value="1"/>
</dbReference>
<name>A0A1G1XU54_9BACT</name>
<dbReference type="SUPFAM" id="SSF47384">
    <property type="entry name" value="Homodimeric domain of signal transducing histidine kinase"/>
    <property type="match status" value="2"/>
</dbReference>
<keyword evidence="6" id="KW-0902">Two-component regulatory system</keyword>
<comment type="catalytic activity">
    <reaction evidence="1">
        <text>ATP + protein L-histidine = ADP + protein N-phospho-L-histidine.</text>
        <dbReference type="EC" id="2.7.13.3"/>
    </reaction>
</comment>
<evidence type="ECO:0000256" key="5">
    <source>
        <dbReference type="ARBA" id="ARBA00022777"/>
    </source>
</evidence>
<evidence type="ECO:0000256" key="4">
    <source>
        <dbReference type="ARBA" id="ARBA00022679"/>
    </source>
</evidence>
<protein>
    <recommendedName>
        <fullName evidence="2">histidine kinase</fullName>
        <ecNumber evidence="2">2.7.13.3</ecNumber>
    </recommendedName>
</protein>
<dbReference type="Gene3D" id="1.10.287.130">
    <property type="match status" value="2"/>
</dbReference>
<dbReference type="EMBL" id="MHIB01000050">
    <property type="protein sequence ID" value="OGY42827.1"/>
    <property type="molecule type" value="Genomic_DNA"/>
</dbReference>
<dbReference type="InterPro" id="IPR003661">
    <property type="entry name" value="HisK_dim/P_dom"/>
</dbReference>
<dbReference type="InterPro" id="IPR003594">
    <property type="entry name" value="HATPase_dom"/>
</dbReference>
<feature type="domain" description="Histidine kinase" evidence="7">
    <location>
        <begin position="26"/>
        <end position="245"/>
    </location>
</feature>
<keyword evidence="5" id="KW-0418">Kinase</keyword>
<evidence type="ECO:0000256" key="6">
    <source>
        <dbReference type="ARBA" id="ARBA00023012"/>
    </source>
</evidence>
<dbReference type="PANTHER" id="PTHR43711:SF31">
    <property type="entry name" value="HISTIDINE KINASE"/>
    <property type="match status" value="1"/>
</dbReference>
<evidence type="ECO:0000313" key="8">
    <source>
        <dbReference type="EMBL" id="OGY42827.1"/>
    </source>
</evidence>
<dbReference type="Pfam" id="PF02518">
    <property type="entry name" value="HATPase_c"/>
    <property type="match status" value="2"/>
</dbReference>
<dbReference type="SMART" id="SM00387">
    <property type="entry name" value="HATPase_c"/>
    <property type="match status" value="2"/>
</dbReference>
<proteinExistence type="predicted"/>
<comment type="caution">
    <text evidence="8">The sequence shown here is derived from an EMBL/GenBank/DDBJ whole genome shotgun (WGS) entry which is preliminary data.</text>
</comment>
<organism evidence="8 9">
    <name type="scientific">Candidatus Buchananbacteria bacterium RIFCSPHIGHO2_01_FULL_39_14</name>
    <dbReference type="NCBI Taxonomy" id="1797532"/>
    <lineage>
        <taxon>Bacteria</taxon>
        <taxon>Candidatus Buchananiibacteriota</taxon>
    </lineage>
</organism>
<dbReference type="InterPro" id="IPR036097">
    <property type="entry name" value="HisK_dim/P_sf"/>
</dbReference>
<dbReference type="CDD" id="cd00075">
    <property type="entry name" value="HATPase"/>
    <property type="match status" value="1"/>
</dbReference>
<evidence type="ECO:0000256" key="3">
    <source>
        <dbReference type="ARBA" id="ARBA00022553"/>
    </source>
</evidence>
<dbReference type="SUPFAM" id="SSF55874">
    <property type="entry name" value="ATPase domain of HSP90 chaperone/DNA topoisomerase II/histidine kinase"/>
    <property type="match status" value="2"/>
</dbReference>
<feature type="domain" description="Histidine kinase" evidence="7">
    <location>
        <begin position="272"/>
        <end position="514"/>
    </location>
</feature>
<dbReference type="Proteomes" id="UP000178930">
    <property type="component" value="Unassembled WGS sequence"/>
</dbReference>
<accession>A0A1G1XU54</accession>
<dbReference type="InterPro" id="IPR004358">
    <property type="entry name" value="Sig_transdc_His_kin-like_C"/>
</dbReference>
<evidence type="ECO:0000313" key="9">
    <source>
        <dbReference type="Proteomes" id="UP000178930"/>
    </source>
</evidence>
<dbReference type="EC" id="2.7.13.3" evidence="2"/>
<evidence type="ECO:0000256" key="2">
    <source>
        <dbReference type="ARBA" id="ARBA00012438"/>
    </source>
</evidence>
<dbReference type="Gene3D" id="3.30.565.10">
    <property type="entry name" value="Histidine kinase-like ATPase, C-terminal domain"/>
    <property type="match status" value="2"/>
</dbReference>
<keyword evidence="4" id="KW-0808">Transferase</keyword>
<dbReference type="GO" id="GO:0000155">
    <property type="term" value="F:phosphorelay sensor kinase activity"/>
    <property type="evidence" value="ECO:0007669"/>
    <property type="project" value="InterPro"/>
</dbReference>
<dbReference type="FunFam" id="3.30.565.10:FF:000010">
    <property type="entry name" value="Sensor histidine kinase RcsC"/>
    <property type="match status" value="1"/>
</dbReference>
<keyword evidence="3" id="KW-0597">Phosphoprotein</keyword>
<gene>
    <name evidence="8" type="ORF">A2729_04825</name>
</gene>
<evidence type="ECO:0000259" key="7">
    <source>
        <dbReference type="PROSITE" id="PS50109"/>
    </source>
</evidence>
<dbReference type="InterPro" id="IPR005467">
    <property type="entry name" value="His_kinase_dom"/>
</dbReference>
<dbReference type="Pfam" id="PF00512">
    <property type="entry name" value="HisKA"/>
    <property type="match status" value="2"/>
</dbReference>
<dbReference type="InterPro" id="IPR050736">
    <property type="entry name" value="Sensor_HK_Regulatory"/>
</dbReference>
<dbReference type="STRING" id="1797532.A2729_04825"/>
<sequence length="514" mass="58192">MIRTNQSTIFEPAQTLEDIKSDFITVASHQLRTPISAVRWSLDTLLSGRAGKLSTRQKEIVIAAYQNNKFMVKVVNDLLRASRLDEKGTSLMPNFENIISLTKKLIKKHLAWAKASNCTIILKSEKNLPKVFIDFSQAKLILDDLIDNAIRYSRSKGLIRIYLKKTKNFLIFRIVDDGIGIPSDQKHLVFTKFFRARNAMKAQTEGLGLDLYIAKKIIEASGGKIVFKSRENRGSIFTLYLPLTKSQFENQVEGERESVEDILKKEREFVTITVHELKAPLGVSKWSLEMLKSQKPGRLNKNQLELIDQIYHGNERLLVLVRDLLNLAKLQEGQFEVNIKPLNLDPVLAEVVSSFNSSIKVKKINLKIFKQIKPLPLVLADESRIAQVLTNLLSNAIKYTPAGGKIDIQVSQKSGNELKPIFQKLNYGKIYHTKNNKGYLVFCVADTGVGISVQDQQKLFTRFFRSKKILASQVEGTGLGLYISKSIINLHQGDIWFTSEFGQGSNFYFSLPLV</sequence>